<dbReference type="PROSITE" id="PS00491">
    <property type="entry name" value="PROLINE_PEPTIDASE"/>
    <property type="match status" value="1"/>
</dbReference>
<dbReference type="EMBL" id="HE616749">
    <property type="protein sequence ID" value="CCE94035.1"/>
    <property type="molecule type" value="Genomic_DNA"/>
</dbReference>
<evidence type="ECO:0000256" key="4">
    <source>
        <dbReference type="ARBA" id="ARBA00022801"/>
    </source>
</evidence>
<dbReference type="Gene3D" id="3.40.350.10">
    <property type="entry name" value="Creatinase/prolidase N-terminal domain"/>
    <property type="match status" value="1"/>
</dbReference>
<feature type="domain" description="Aminopeptidase P N-terminal" evidence="7">
    <location>
        <begin position="55"/>
        <end position="192"/>
    </location>
</feature>
<evidence type="ECO:0000256" key="3">
    <source>
        <dbReference type="ARBA" id="ARBA00022723"/>
    </source>
</evidence>
<dbReference type="InterPro" id="IPR007865">
    <property type="entry name" value="Aminopep_P_N"/>
</dbReference>
<dbReference type="GO" id="GO:0005634">
    <property type="term" value="C:nucleus"/>
    <property type="evidence" value="ECO:0007669"/>
    <property type="project" value="EnsemblFungi"/>
</dbReference>
<dbReference type="Pfam" id="PF05195">
    <property type="entry name" value="AMP_N"/>
    <property type="match status" value="1"/>
</dbReference>
<dbReference type="AlphaFoldDB" id="G8ZZJ1"/>
<name>G8ZZJ1_TORDE</name>
<accession>G8ZZJ1</accession>
<dbReference type="InterPro" id="IPR001131">
    <property type="entry name" value="Peptidase_M24B_aminopep-P_CS"/>
</dbReference>
<dbReference type="FunCoup" id="G8ZZJ1">
    <property type="interactions" value="535"/>
</dbReference>
<evidence type="ECO:0000256" key="5">
    <source>
        <dbReference type="ARBA" id="ARBA00023211"/>
    </source>
</evidence>
<dbReference type="STRING" id="1076872.G8ZZJ1"/>
<sequence length="509" mass="57043">MFLTVLPKAQLKQGIRSLLTARHLSNRRRSPIQAGQALHETRPNLLKAGELTPGITALEYHERRVRLANKMPAKSCAIIAGSQVKYASGAVFYPFQQSNNLFYLTGWNEPDSVAIIEKQTDNLDDVTLHMVVPPKDSFSEQWEGFRTGVEGVKEIFNADEATETSVLPLYLNKIINRNDNLYFDIPKDKTSVSNSALFSTFFTTQSGADGHQTIHDIIRQSSGNKRVFGLNKLLTELRKIKSPAELRVMRKAGQISGRAFNQAFAQRFKNERTLQAFLEYKFISGGCDKSAYLPVVATGSNALCIHYTRNDDVMYNDELVLVDAAGSIGGYCSDISRTWPVCGKFTQAQKDLYEAVLNVQRKCIELCKASEGFSIHEIHEKSLDFMKMELRNVGFSAIQKWDVNKLYPHYIGHHLGLDVHDVPSASRSESIQDGMVITIEPGIYVPDEPNYPSYFRNVGIRIEDDIAVGQDTYTNLTAEAVKEIADLENVMEYGVSTKVPEDVPNPLQD</sequence>
<dbReference type="InParanoid" id="G8ZZJ1"/>
<evidence type="ECO:0000259" key="7">
    <source>
        <dbReference type="SMART" id="SM01011"/>
    </source>
</evidence>
<dbReference type="SUPFAM" id="SSF55920">
    <property type="entry name" value="Creatinase/aminopeptidase"/>
    <property type="match status" value="1"/>
</dbReference>
<keyword evidence="9" id="KW-1185">Reference proteome</keyword>
<dbReference type="InterPro" id="IPR000994">
    <property type="entry name" value="Pept_M24"/>
</dbReference>
<evidence type="ECO:0000313" key="9">
    <source>
        <dbReference type="Proteomes" id="UP000005627"/>
    </source>
</evidence>
<dbReference type="GO" id="GO:0005739">
    <property type="term" value="C:mitochondrion"/>
    <property type="evidence" value="ECO:0007669"/>
    <property type="project" value="EnsemblFungi"/>
</dbReference>
<organism evidence="8 9">
    <name type="scientific">Torulaspora delbrueckii</name>
    <name type="common">Yeast</name>
    <name type="synonym">Candida colliculosa</name>
    <dbReference type="NCBI Taxonomy" id="4950"/>
    <lineage>
        <taxon>Eukaryota</taxon>
        <taxon>Fungi</taxon>
        <taxon>Dikarya</taxon>
        <taxon>Ascomycota</taxon>
        <taxon>Saccharomycotina</taxon>
        <taxon>Saccharomycetes</taxon>
        <taxon>Saccharomycetales</taxon>
        <taxon>Saccharomycetaceae</taxon>
        <taxon>Torulaspora</taxon>
    </lineage>
</organism>
<dbReference type="Pfam" id="PF00557">
    <property type="entry name" value="Peptidase_M24"/>
    <property type="match status" value="1"/>
</dbReference>
<evidence type="ECO:0000256" key="1">
    <source>
        <dbReference type="ARBA" id="ARBA00001936"/>
    </source>
</evidence>
<comment type="similarity">
    <text evidence="2 6">Belongs to the peptidase M24B family.</text>
</comment>
<keyword evidence="3 6" id="KW-0479">Metal-binding</keyword>
<dbReference type="PANTHER" id="PTHR43226:SF4">
    <property type="entry name" value="XAA-PRO AMINOPEPTIDASE 3"/>
    <property type="match status" value="1"/>
</dbReference>
<dbReference type="HOGENOM" id="CLU_017266_1_1_1"/>
<dbReference type="CDD" id="cd01087">
    <property type="entry name" value="Prolidase"/>
    <property type="match status" value="1"/>
</dbReference>
<dbReference type="eggNOG" id="KOG2414">
    <property type="taxonomic scope" value="Eukaryota"/>
</dbReference>
<evidence type="ECO:0000313" key="8">
    <source>
        <dbReference type="EMBL" id="CCE94035.1"/>
    </source>
</evidence>
<dbReference type="SUPFAM" id="SSF53092">
    <property type="entry name" value="Creatinase/prolidase N-terminal domain"/>
    <property type="match status" value="1"/>
</dbReference>
<dbReference type="Proteomes" id="UP000005627">
    <property type="component" value="Chromosome 8"/>
</dbReference>
<dbReference type="RefSeq" id="XP_003683246.1">
    <property type="nucleotide sequence ID" value="XM_003683198.1"/>
</dbReference>
<dbReference type="Gene3D" id="3.90.230.10">
    <property type="entry name" value="Creatinase/methionine aminopeptidase superfamily"/>
    <property type="match status" value="1"/>
</dbReference>
<dbReference type="GO" id="GO:0070006">
    <property type="term" value="F:metalloaminopeptidase activity"/>
    <property type="evidence" value="ECO:0007669"/>
    <property type="project" value="InterPro"/>
</dbReference>
<dbReference type="SMART" id="SM01011">
    <property type="entry name" value="AMP_N"/>
    <property type="match status" value="1"/>
</dbReference>
<dbReference type="GO" id="GO:0030145">
    <property type="term" value="F:manganese ion binding"/>
    <property type="evidence" value="ECO:0007669"/>
    <property type="project" value="InterPro"/>
</dbReference>
<dbReference type="InterPro" id="IPR052433">
    <property type="entry name" value="X-Pro_dipept-like"/>
</dbReference>
<comment type="cofactor">
    <cofactor evidence="1">
        <name>Mn(2+)</name>
        <dbReference type="ChEBI" id="CHEBI:29035"/>
    </cofactor>
</comment>
<reference evidence="8 9" key="1">
    <citation type="journal article" date="2011" name="Proc. Natl. Acad. Sci. U.S.A.">
        <title>Evolutionary erosion of yeast sex chromosomes by mating-type switching accidents.</title>
        <authorList>
            <person name="Gordon J.L."/>
            <person name="Armisen D."/>
            <person name="Proux-Wera E."/>
            <person name="Oheigeartaigh S.S."/>
            <person name="Byrne K.P."/>
            <person name="Wolfe K.H."/>
        </authorList>
    </citation>
    <scope>NUCLEOTIDE SEQUENCE [LARGE SCALE GENOMIC DNA]</scope>
    <source>
        <strain evidence="9">ATCC 10662 / CBS 1146 / NBRC 0425 / NCYC 2629 / NRRL Y-866</strain>
    </source>
</reference>
<dbReference type="PANTHER" id="PTHR43226">
    <property type="entry name" value="XAA-PRO AMINOPEPTIDASE 3"/>
    <property type="match status" value="1"/>
</dbReference>
<keyword evidence="4" id="KW-0378">Hydrolase</keyword>
<evidence type="ECO:0000256" key="6">
    <source>
        <dbReference type="RuleBase" id="RU000590"/>
    </source>
</evidence>
<dbReference type="GO" id="GO:0016485">
    <property type="term" value="P:protein processing"/>
    <property type="evidence" value="ECO:0007669"/>
    <property type="project" value="EnsemblFungi"/>
</dbReference>
<dbReference type="KEGG" id="tdl:TDEL_0H01760"/>
<dbReference type="FunFam" id="3.90.230.10:FF:000026">
    <property type="entry name" value="Intermediate cleaving peptidase 55"/>
    <property type="match status" value="1"/>
</dbReference>
<keyword evidence="5" id="KW-0464">Manganese</keyword>
<proteinExistence type="inferred from homology"/>
<dbReference type="GeneID" id="11501120"/>
<protein>
    <recommendedName>
        <fullName evidence="7">Aminopeptidase P N-terminal domain-containing protein</fullName>
    </recommendedName>
</protein>
<dbReference type="InterPro" id="IPR036005">
    <property type="entry name" value="Creatinase/aminopeptidase-like"/>
</dbReference>
<gene>
    <name evidence="8" type="primary">TDEL0H01760</name>
    <name evidence="8" type="ORF">TDEL_0H01760</name>
</gene>
<dbReference type="OrthoDB" id="4215474at2759"/>
<evidence type="ECO:0000256" key="2">
    <source>
        <dbReference type="ARBA" id="ARBA00008766"/>
    </source>
</evidence>
<dbReference type="InterPro" id="IPR029149">
    <property type="entry name" value="Creatin/AminoP/Spt16_N"/>
</dbReference>
<dbReference type="GO" id="GO:0050821">
    <property type="term" value="P:protein stabilization"/>
    <property type="evidence" value="ECO:0007669"/>
    <property type="project" value="EnsemblFungi"/>
</dbReference>